<evidence type="ECO:0000256" key="6">
    <source>
        <dbReference type="ARBA" id="ARBA00022741"/>
    </source>
</evidence>
<dbReference type="Pfam" id="PF19269">
    <property type="entry name" value="Anticodon_2"/>
    <property type="match status" value="1"/>
</dbReference>
<comment type="caution">
    <text evidence="13">The sequence shown here is derived from an EMBL/GenBank/DDBJ whole genome shotgun (WGS) entry which is preliminary data.</text>
</comment>
<sequence>MEASRPIRVRFAPSPTGPLHLGNARAALFNWLFAKHEGGKFLLRIEDTDKERSKKEFEKDILDGLAWLGLKPDEKPVRQSERLEIYAENLEKLLNEKKAYWCFCKPEELEMERQSQLSLGYAPKYGGRCRNISKEEADERIKKGEKGVIRIVMPEKRVSFHDGVKGKIEFDMALVGDVIIAKGLREPLYNFAAAVDDVFMNISHVIRGEDHVSNTPKQIVIQEALGLAGPRFAHLPLILGKGRRKLSKRKLETSLNDYRKEGYLAEAMLNFLVLLGWHPKEDRETINREDMVKEFTLERVQKGGAVFSEEKLGWLNSRYLKQLKPEEIIGKLKPFVPGSWIAKKKMFLKAVETERERMKTFRDFRGLAAFFFELPEYEAKLLIWKETPSEKISDNLKKVRDIVKAGKGDYNNEILALAEREGRGEVLWPLRAALSGQTASPGPLEILDVLGKTESLKRINWAIKKLES</sequence>
<dbReference type="InterPro" id="IPR033910">
    <property type="entry name" value="GluRS_core"/>
</dbReference>
<evidence type="ECO:0000313" key="14">
    <source>
        <dbReference type="Proteomes" id="UP000179368"/>
    </source>
</evidence>
<evidence type="ECO:0000256" key="2">
    <source>
        <dbReference type="ARBA" id="ARBA00007894"/>
    </source>
</evidence>
<dbReference type="Pfam" id="PF00749">
    <property type="entry name" value="tRNA-synt_1c"/>
    <property type="match status" value="1"/>
</dbReference>
<dbReference type="GO" id="GO:0005524">
    <property type="term" value="F:ATP binding"/>
    <property type="evidence" value="ECO:0007669"/>
    <property type="project" value="UniProtKB-UniRule"/>
</dbReference>
<dbReference type="GO" id="GO:0004818">
    <property type="term" value="F:glutamate-tRNA ligase activity"/>
    <property type="evidence" value="ECO:0007669"/>
    <property type="project" value="UniProtKB-UniRule"/>
</dbReference>
<evidence type="ECO:0000256" key="8">
    <source>
        <dbReference type="ARBA" id="ARBA00022917"/>
    </source>
</evidence>
<dbReference type="GO" id="GO:0008270">
    <property type="term" value="F:zinc ion binding"/>
    <property type="evidence" value="ECO:0007669"/>
    <property type="project" value="InterPro"/>
</dbReference>
<dbReference type="AlphaFoldDB" id="A0A1F6BSW0"/>
<dbReference type="GO" id="GO:0005829">
    <property type="term" value="C:cytosol"/>
    <property type="evidence" value="ECO:0007669"/>
    <property type="project" value="TreeGrafter"/>
</dbReference>
<dbReference type="EMBL" id="MFKG01000036">
    <property type="protein sequence ID" value="OGG39918.1"/>
    <property type="molecule type" value="Genomic_DNA"/>
</dbReference>
<keyword evidence="7 10" id="KW-0067">ATP-binding</keyword>
<proteinExistence type="inferred from homology"/>
<dbReference type="SUPFAM" id="SSF52374">
    <property type="entry name" value="Nucleotidylyl transferase"/>
    <property type="match status" value="1"/>
</dbReference>
<protein>
    <recommendedName>
        <fullName evidence="10">Glutamate--tRNA ligase</fullName>
        <ecNumber evidence="10">6.1.1.17</ecNumber>
    </recommendedName>
    <alternativeName>
        <fullName evidence="10">Glutamyl-tRNA synthetase</fullName>
        <shortName evidence="10">GluRS</shortName>
    </alternativeName>
</protein>
<evidence type="ECO:0000256" key="3">
    <source>
        <dbReference type="ARBA" id="ARBA00011245"/>
    </source>
</evidence>
<comment type="similarity">
    <text evidence="2 10">Belongs to the class-I aminoacyl-tRNA synthetase family. Glutamate--tRNA ligase type 1 subfamily.</text>
</comment>
<feature type="short sequence motif" description="'KMSKS' region" evidence="10">
    <location>
        <begin position="245"/>
        <end position="249"/>
    </location>
</feature>
<keyword evidence="5 10" id="KW-0436">Ligase</keyword>
<dbReference type="InterPro" id="IPR020751">
    <property type="entry name" value="aa-tRNA-synth_I_codon-bd_sub2"/>
</dbReference>
<dbReference type="GO" id="GO:0006424">
    <property type="term" value="P:glutamyl-tRNA aminoacylation"/>
    <property type="evidence" value="ECO:0007669"/>
    <property type="project" value="UniProtKB-UniRule"/>
</dbReference>
<evidence type="ECO:0000259" key="12">
    <source>
        <dbReference type="Pfam" id="PF19269"/>
    </source>
</evidence>
<feature type="short sequence motif" description="'HIGH' region" evidence="10">
    <location>
        <begin position="13"/>
        <end position="23"/>
    </location>
</feature>
<dbReference type="Proteomes" id="UP000179368">
    <property type="component" value="Unassembled WGS sequence"/>
</dbReference>
<evidence type="ECO:0000256" key="1">
    <source>
        <dbReference type="ARBA" id="ARBA00004496"/>
    </source>
</evidence>
<dbReference type="PANTHER" id="PTHR43311">
    <property type="entry name" value="GLUTAMATE--TRNA LIGASE"/>
    <property type="match status" value="1"/>
</dbReference>
<feature type="domain" description="Aminoacyl-tRNA synthetase class I anticodon-binding" evidence="12">
    <location>
        <begin position="329"/>
        <end position="463"/>
    </location>
</feature>
<evidence type="ECO:0000256" key="7">
    <source>
        <dbReference type="ARBA" id="ARBA00022840"/>
    </source>
</evidence>
<evidence type="ECO:0000313" key="13">
    <source>
        <dbReference type="EMBL" id="OGG39918.1"/>
    </source>
</evidence>
<comment type="function">
    <text evidence="10">Catalyzes the attachment of glutamate to tRNA(Glu) in a two-step reaction: glutamate is first activated by ATP to form Glu-AMP and then transferred to the acceptor end of tRNA(Glu).</text>
</comment>
<evidence type="ECO:0000256" key="10">
    <source>
        <dbReference type="HAMAP-Rule" id="MF_00022"/>
    </source>
</evidence>
<dbReference type="InterPro" id="IPR020058">
    <property type="entry name" value="Glu/Gln-tRNA-synth_Ib_cat-dom"/>
</dbReference>
<dbReference type="NCBIfam" id="TIGR00464">
    <property type="entry name" value="gltX_bact"/>
    <property type="match status" value="1"/>
</dbReference>
<dbReference type="InterPro" id="IPR014729">
    <property type="entry name" value="Rossmann-like_a/b/a_fold"/>
</dbReference>
<comment type="caution">
    <text evidence="10">Lacks conserved residue(s) required for the propagation of feature annotation.</text>
</comment>
<dbReference type="InterPro" id="IPR001412">
    <property type="entry name" value="aa-tRNA-synth_I_CS"/>
</dbReference>
<dbReference type="HAMAP" id="MF_00022">
    <property type="entry name" value="Glu_tRNA_synth_type1"/>
    <property type="match status" value="1"/>
</dbReference>
<dbReference type="Gene3D" id="1.10.10.350">
    <property type="match status" value="1"/>
</dbReference>
<comment type="catalytic activity">
    <reaction evidence="10">
        <text>tRNA(Glu) + L-glutamate + ATP = L-glutamyl-tRNA(Glu) + AMP + diphosphate</text>
        <dbReference type="Rhea" id="RHEA:23540"/>
        <dbReference type="Rhea" id="RHEA-COMP:9663"/>
        <dbReference type="Rhea" id="RHEA-COMP:9680"/>
        <dbReference type="ChEBI" id="CHEBI:29985"/>
        <dbReference type="ChEBI" id="CHEBI:30616"/>
        <dbReference type="ChEBI" id="CHEBI:33019"/>
        <dbReference type="ChEBI" id="CHEBI:78442"/>
        <dbReference type="ChEBI" id="CHEBI:78520"/>
        <dbReference type="ChEBI" id="CHEBI:456215"/>
        <dbReference type="EC" id="6.1.1.17"/>
    </reaction>
</comment>
<keyword evidence="8 10" id="KW-0648">Protein biosynthesis</keyword>
<gene>
    <name evidence="10" type="primary">gltX</name>
    <name evidence="13" type="ORF">A2116_00085</name>
</gene>
<evidence type="ECO:0000256" key="9">
    <source>
        <dbReference type="ARBA" id="ARBA00023146"/>
    </source>
</evidence>
<organism evidence="13 14">
    <name type="scientific">Candidatus Jorgensenbacteria bacterium GWA1_49_17</name>
    <dbReference type="NCBI Taxonomy" id="1798467"/>
    <lineage>
        <taxon>Bacteria</taxon>
        <taxon>Candidatus Joergenseniibacteriota</taxon>
    </lineage>
</organism>
<evidence type="ECO:0000259" key="11">
    <source>
        <dbReference type="Pfam" id="PF00749"/>
    </source>
</evidence>
<dbReference type="GO" id="GO:0000049">
    <property type="term" value="F:tRNA binding"/>
    <property type="evidence" value="ECO:0007669"/>
    <property type="project" value="InterPro"/>
</dbReference>
<name>A0A1F6BSW0_9BACT</name>
<dbReference type="PANTHER" id="PTHR43311:SF2">
    <property type="entry name" value="GLUTAMATE--TRNA LIGASE, MITOCHONDRIAL-RELATED"/>
    <property type="match status" value="1"/>
</dbReference>
<feature type="domain" description="Glutamyl/glutaminyl-tRNA synthetase class Ib catalytic" evidence="11">
    <location>
        <begin position="7"/>
        <end position="314"/>
    </location>
</feature>
<comment type="subcellular location">
    <subcellularLocation>
        <location evidence="1 10">Cytoplasm</location>
    </subcellularLocation>
</comment>
<dbReference type="PRINTS" id="PR00987">
    <property type="entry name" value="TRNASYNTHGLU"/>
</dbReference>
<reference evidence="13 14" key="1">
    <citation type="journal article" date="2016" name="Nat. Commun.">
        <title>Thousands of microbial genomes shed light on interconnected biogeochemical processes in an aquifer system.</title>
        <authorList>
            <person name="Anantharaman K."/>
            <person name="Brown C.T."/>
            <person name="Hug L.A."/>
            <person name="Sharon I."/>
            <person name="Castelle C.J."/>
            <person name="Probst A.J."/>
            <person name="Thomas B.C."/>
            <person name="Singh A."/>
            <person name="Wilkins M.J."/>
            <person name="Karaoz U."/>
            <person name="Brodie E.L."/>
            <person name="Williams K.H."/>
            <person name="Hubbard S.S."/>
            <person name="Banfield J.F."/>
        </authorList>
    </citation>
    <scope>NUCLEOTIDE SEQUENCE [LARGE SCALE GENOMIC DNA]</scope>
</reference>
<dbReference type="InterPro" id="IPR008925">
    <property type="entry name" value="aa_tRNA-synth_I_cd-bd_sf"/>
</dbReference>
<dbReference type="PROSITE" id="PS00178">
    <property type="entry name" value="AA_TRNA_LIGASE_I"/>
    <property type="match status" value="1"/>
</dbReference>
<dbReference type="InterPro" id="IPR004527">
    <property type="entry name" value="Glu-tRNA-ligase_bac/mito"/>
</dbReference>
<evidence type="ECO:0000256" key="5">
    <source>
        <dbReference type="ARBA" id="ARBA00022598"/>
    </source>
</evidence>
<dbReference type="CDD" id="cd00808">
    <property type="entry name" value="GluRS_core"/>
    <property type="match status" value="1"/>
</dbReference>
<dbReference type="InterPro" id="IPR049940">
    <property type="entry name" value="GluQ/Sye"/>
</dbReference>
<comment type="subunit">
    <text evidence="3 10">Monomer.</text>
</comment>
<feature type="binding site" evidence="10">
    <location>
        <position position="248"/>
    </location>
    <ligand>
        <name>ATP</name>
        <dbReference type="ChEBI" id="CHEBI:30616"/>
    </ligand>
</feature>
<dbReference type="SUPFAM" id="SSF48163">
    <property type="entry name" value="An anticodon-binding domain of class I aminoacyl-tRNA synthetases"/>
    <property type="match status" value="1"/>
</dbReference>
<keyword evidence="4 10" id="KW-0963">Cytoplasm</keyword>
<accession>A0A1F6BSW0</accession>
<dbReference type="EC" id="6.1.1.17" evidence="10"/>
<keyword evidence="9 10" id="KW-0030">Aminoacyl-tRNA synthetase</keyword>
<dbReference type="FunFam" id="3.40.50.620:FF:000007">
    <property type="entry name" value="Glutamate--tRNA ligase"/>
    <property type="match status" value="1"/>
</dbReference>
<evidence type="ECO:0000256" key="4">
    <source>
        <dbReference type="ARBA" id="ARBA00022490"/>
    </source>
</evidence>
<dbReference type="InterPro" id="IPR045462">
    <property type="entry name" value="aa-tRNA-synth_I_cd-bd"/>
</dbReference>
<keyword evidence="6 10" id="KW-0547">Nucleotide-binding</keyword>
<dbReference type="Gene3D" id="3.40.50.620">
    <property type="entry name" value="HUPs"/>
    <property type="match status" value="1"/>
</dbReference>
<dbReference type="InterPro" id="IPR000924">
    <property type="entry name" value="Glu/Gln-tRNA-synth"/>
</dbReference>